<dbReference type="PANTHER" id="PTHR24044">
    <property type="entry name" value="NOTCH LIGAND FAMILY MEMBER"/>
    <property type="match status" value="1"/>
</dbReference>
<feature type="compositionally biased region" description="Polar residues" evidence="8">
    <location>
        <begin position="895"/>
        <end position="906"/>
    </location>
</feature>
<evidence type="ECO:0000313" key="12">
    <source>
        <dbReference type="RefSeq" id="XP_022101030.1"/>
    </source>
</evidence>
<organism evidence="11 12">
    <name type="scientific">Acanthaster planci</name>
    <name type="common">Crown-of-thorns starfish</name>
    <dbReference type="NCBI Taxonomy" id="133434"/>
    <lineage>
        <taxon>Eukaryota</taxon>
        <taxon>Metazoa</taxon>
        <taxon>Echinodermata</taxon>
        <taxon>Eleutherozoa</taxon>
        <taxon>Asterozoa</taxon>
        <taxon>Asteroidea</taxon>
        <taxon>Valvatacea</taxon>
        <taxon>Valvatida</taxon>
        <taxon>Acanthasteridae</taxon>
        <taxon>Acanthaster</taxon>
    </lineage>
</organism>
<dbReference type="GO" id="GO:0005509">
    <property type="term" value="F:calcium ion binding"/>
    <property type="evidence" value="ECO:0007669"/>
    <property type="project" value="InterPro"/>
</dbReference>
<evidence type="ECO:0000256" key="7">
    <source>
        <dbReference type="PROSITE-ProRule" id="PRU00076"/>
    </source>
</evidence>
<dbReference type="InterPro" id="IPR018097">
    <property type="entry name" value="EGF_Ca-bd_CS"/>
</dbReference>
<dbReference type="GO" id="GO:0005112">
    <property type="term" value="F:Notch binding"/>
    <property type="evidence" value="ECO:0007669"/>
    <property type="project" value="TreeGrafter"/>
</dbReference>
<accession>A0A8B7Z8A2</accession>
<dbReference type="GO" id="GO:0016020">
    <property type="term" value="C:membrane"/>
    <property type="evidence" value="ECO:0007669"/>
    <property type="project" value="UniProtKB-SubCell"/>
</dbReference>
<dbReference type="InterPro" id="IPR056619">
    <property type="entry name" value="C8-3_MUC4"/>
</dbReference>
<feature type="disulfide bond" evidence="7">
    <location>
        <begin position="160"/>
        <end position="169"/>
    </location>
</feature>
<dbReference type="PRINTS" id="PR01217">
    <property type="entry name" value="PRICHEXTENSN"/>
</dbReference>
<dbReference type="PROSITE" id="PS01186">
    <property type="entry name" value="EGF_2"/>
    <property type="match status" value="1"/>
</dbReference>
<dbReference type="Proteomes" id="UP000694845">
    <property type="component" value="Unplaced"/>
</dbReference>
<evidence type="ECO:0000259" key="10">
    <source>
        <dbReference type="PROSITE" id="PS50026"/>
    </source>
</evidence>
<keyword evidence="11" id="KW-1185">Reference proteome</keyword>
<keyword evidence="9" id="KW-1133">Transmembrane helix</keyword>
<proteinExistence type="predicted"/>
<dbReference type="OrthoDB" id="4405280at2759"/>
<feature type="region of interest" description="Disordered" evidence="8">
    <location>
        <begin position="882"/>
        <end position="906"/>
    </location>
</feature>
<name>A0A8B7Z8A2_ACAPL</name>
<dbReference type="Pfam" id="PF02494">
    <property type="entry name" value="HYR"/>
    <property type="match status" value="1"/>
</dbReference>
<dbReference type="GeneID" id="110984807"/>
<dbReference type="PANTHER" id="PTHR24044:SF420">
    <property type="entry name" value="DELTA AND NOTCH-LIKE EPIDERMAL GROWTH FACTOR-RELATED RECEPTOR ISOFORM X1"/>
    <property type="match status" value="1"/>
</dbReference>
<keyword evidence="9" id="KW-0812">Transmembrane</keyword>
<dbReference type="PROSITE" id="PS01187">
    <property type="entry name" value="EGF_CA"/>
    <property type="match status" value="1"/>
</dbReference>
<feature type="transmembrane region" description="Helical" evidence="9">
    <location>
        <begin position="837"/>
        <end position="863"/>
    </location>
</feature>
<feature type="disulfide bond" evidence="7">
    <location>
        <begin position="813"/>
        <end position="822"/>
    </location>
</feature>
<feature type="domain" description="EGF-like" evidence="10">
    <location>
        <begin position="783"/>
        <end position="823"/>
    </location>
</feature>
<dbReference type="InterPro" id="IPR001881">
    <property type="entry name" value="EGF-like_Ca-bd_dom"/>
</dbReference>
<evidence type="ECO:0000256" key="2">
    <source>
        <dbReference type="ARBA" id="ARBA00022536"/>
    </source>
</evidence>
<evidence type="ECO:0000256" key="4">
    <source>
        <dbReference type="ARBA" id="ARBA00022837"/>
    </source>
</evidence>
<dbReference type="RefSeq" id="XP_022101030.1">
    <property type="nucleotide sequence ID" value="XM_022245338.1"/>
</dbReference>
<dbReference type="FunFam" id="2.10.25.10:FF:000027">
    <property type="entry name" value="Thrombospondin 3"/>
    <property type="match status" value="1"/>
</dbReference>
<protein>
    <submittedName>
        <fullName evidence="12">Uncharacterized protein PB18E9.04c-like</fullName>
    </submittedName>
</protein>
<dbReference type="KEGG" id="aplc:110984807"/>
<dbReference type="SMART" id="SM00179">
    <property type="entry name" value="EGF_CA"/>
    <property type="match status" value="3"/>
</dbReference>
<reference evidence="12" key="1">
    <citation type="submission" date="2025-08" db="UniProtKB">
        <authorList>
            <consortium name="RefSeq"/>
        </authorList>
    </citation>
    <scope>IDENTIFICATION</scope>
</reference>
<feature type="region of interest" description="Disordered" evidence="8">
    <location>
        <begin position="437"/>
        <end position="589"/>
    </location>
</feature>
<dbReference type="Pfam" id="PF23263">
    <property type="entry name" value="C8-3_MUC4"/>
    <property type="match status" value="1"/>
</dbReference>
<dbReference type="PROSITE" id="PS00022">
    <property type="entry name" value="EGF_1"/>
    <property type="match status" value="2"/>
</dbReference>
<gene>
    <name evidence="12" type="primary">LOC110984807</name>
</gene>
<dbReference type="Gene3D" id="2.10.25.10">
    <property type="entry name" value="Laminin"/>
    <property type="match status" value="4"/>
</dbReference>
<comment type="caution">
    <text evidence="7">Lacks conserved residue(s) required for the propagation of feature annotation.</text>
</comment>
<evidence type="ECO:0000313" key="11">
    <source>
        <dbReference type="Proteomes" id="UP000694845"/>
    </source>
</evidence>
<evidence type="ECO:0000256" key="9">
    <source>
        <dbReference type="SAM" id="Phobius"/>
    </source>
</evidence>
<dbReference type="InterPro" id="IPR000742">
    <property type="entry name" value="EGF"/>
</dbReference>
<dbReference type="SUPFAM" id="SSF57184">
    <property type="entry name" value="Growth factor receptor domain"/>
    <property type="match status" value="1"/>
</dbReference>
<dbReference type="AlphaFoldDB" id="A0A8B7Z8A2"/>
<feature type="region of interest" description="Disordered" evidence="8">
    <location>
        <begin position="949"/>
        <end position="971"/>
    </location>
</feature>
<dbReference type="SUPFAM" id="SSF57196">
    <property type="entry name" value="EGF/Laminin"/>
    <property type="match status" value="1"/>
</dbReference>
<keyword evidence="3" id="KW-0677">Repeat</keyword>
<evidence type="ECO:0000256" key="5">
    <source>
        <dbReference type="ARBA" id="ARBA00023136"/>
    </source>
</evidence>
<evidence type="ECO:0000256" key="1">
    <source>
        <dbReference type="ARBA" id="ARBA00004370"/>
    </source>
</evidence>
<dbReference type="InterPro" id="IPR026823">
    <property type="entry name" value="cEGF"/>
</dbReference>
<keyword evidence="4" id="KW-0106">Calcium</keyword>
<feature type="domain" description="EGF-like" evidence="10">
    <location>
        <begin position="125"/>
        <end position="170"/>
    </location>
</feature>
<evidence type="ECO:0000256" key="3">
    <source>
        <dbReference type="ARBA" id="ARBA00022737"/>
    </source>
</evidence>
<keyword evidence="6 7" id="KW-1015">Disulfide bond</keyword>
<dbReference type="InterPro" id="IPR050906">
    <property type="entry name" value="Notch_signaling"/>
</dbReference>
<sequence>MAMEVCGSSKVCLYDSLALNDTDIGMATLEINETNTVNMVLSTNFPPNLTLVETIEAVVGQMVTLQLEAVDPDGDNITYQLLRPVKGASISDEDGLFTWTPANKSKVSLGFLATDGKANATMEPVVKLCSCENGGSCLFDQYVSGTNLLQDRFGVVLCQCKPGWTGEFCEMDYDACADDPCFIGVTCSDEAPPSFNSTCGPCPVGFEGDGKSCQDVDECELYRDQPASNGGRGCDQNCVNVLMNYTCSCNPGYFLGGDGRRCIETPNITVPSVEDRCINEAEGPVEVMWEDVTATNTAAEDIICTESIGGTNVSSTGGVFGVGYYVVTCRVDLPFEKVVSTNFSFSIFAIPTIIVPKVETRQISPGQVSISVTWDEVNATNASGRAITCTDDTGGTNVTVSGGDFPLGSHNVTCSLTNNLGCFASASFAFDVIETTTPPVSTTTPVSATIPATPTTPTTTTPALTTTPASTPMLALTPTPTSTTTASTATPASTTTPTSTPTPALTTTPTSTPTPALTTTPTSTPTPASTTTPTSTPTPALTTTPTSTPTPASTTTPKSTTTPASTTTPKSTTTPALTTTPASPTTATTPSATTGCQALSCLNGGTFDTEFCECVCPLAYSGVTCSDENLCLSGNRCSAAEHYCLPATNQDGFTCTCNVFNNSFPQDDGSCRQHPSKHMVVTAELDFNPAFNNPTSAAFRKQAAVFEQAIFLRLKGNPSTNDVSSVHVPLMEEGSTVVRSVASFQNAAPSDAILQQVLASNASLSDGNTVIYLYTNSVIVNDQAIGCVPSYCKNGGTCEISGNAPYVSFTCSCPASYTGDRCEVEIQGPGSGGLPTIATVFIILGCILLLVVVCMLACACLLAQRQRGKLLAPSRDSRWPAVPRNRRGILDNDQSRGSGDSFSQSNIDDEEGFRLERIMQVMSQSPYQQEGLPVRGEFIRPYVVTGMKGPHREDPPQANHAGRVVRNPMLN</sequence>
<dbReference type="SMART" id="SM00181">
    <property type="entry name" value="EGF"/>
    <property type="match status" value="5"/>
</dbReference>
<dbReference type="CDD" id="cd00054">
    <property type="entry name" value="EGF_CA"/>
    <property type="match status" value="2"/>
</dbReference>
<dbReference type="InterPro" id="IPR003410">
    <property type="entry name" value="HYR_dom"/>
</dbReference>
<evidence type="ECO:0000256" key="6">
    <source>
        <dbReference type="ARBA" id="ARBA00023157"/>
    </source>
</evidence>
<evidence type="ECO:0000256" key="8">
    <source>
        <dbReference type="SAM" id="MobiDB-lite"/>
    </source>
</evidence>
<keyword evidence="5 9" id="KW-0472">Membrane</keyword>
<keyword evidence="2 7" id="KW-0245">EGF-like domain</keyword>
<dbReference type="PROSITE" id="PS50026">
    <property type="entry name" value="EGF_3"/>
    <property type="match status" value="2"/>
</dbReference>
<dbReference type="Pfam" id="PF12662">
    <property type="entry name" value="cEGF"/>
    <property type="match status" value="1"/>
</dbReference>
<comment type="subcellular location">
    <subcellularLocation>
        <location evidence="1">Membrane</location>
    </subcellularLocation>
</comment>
<dbReference type="InterPro" id="IPR009030">
    <property type="entry name" value="Growth_fac_rcpt_cys_sf"/>
</dbReference>